<dbReference type="Proteomes" id="UP001369086">
    <property type="component" value="Unassembled WGS sequence"/>
</dbReference>
<evidence type="ECO:0000313" key="2">
    <source>
        <dbReference type="EMBL" id="KAK6475586.1"/>
    </source>
</evidence>
<proteinExistence type="predicted"/>
<feature type="compositionally biased region" description="Basic and acidic residues" evidence="1">
    <location>
        <begin position="10"/>
        <end position="20"/>
    </location>
</feature>
<sequence>MEEQSNVQELHCHYGEEKIHGRPQKTLKHEQNHCQYQRQETHTKKTGNGKLNCSTGERDKVVKLQDSSSLLSSGVGNGNTHRLDTTLKPKQTAPAVRVSSLLLKVGSKVNCNHKNSMDRKNDKPSENKPRGGKAMDKKEAVSLLNGVVALNSGCITNGYPGKPAADNDGSGSETGYTTPKKRKARRNSAKGLENMTLPLDRTMQQEEEEEEEEEEGGGGLHTKRESELCKPECVEKADRWLEASGRAVRAKPATAMAEIQRKNSDAKLPAAAAATKKLEDRPNKTRPSVATKDDSWTLFKPPPVFPVDNSSAKIVPKISYASKVKENLNKAAGEAFLSHVPGRLAQVPMSAMKAVASAGFTNGPLSGDGPLLHFLSTAASTLTTSFPGGGSVSLSPDSSSTPPSTATGEQKKPSLFIYPSNMQPVLPGVSPGDLPASAQTNQQNLGDIFQNQWGLSFINEPSAGPEARAGRSAAGSKADEVTFQGECAAASVSQGAQHLLPSGPAFPKAYELEKRTNPQVISSALKACPAAPGSARGPSSLEAHGGLQRTIEAVNPGAIVFASSMDLGAESPQASPTNPMLALAKEQRYQRGSDRRGSWGAFDVKTAVIYHTKEMEFILNLQKQDPKRIITYDEALDLPDQ</sequence>
<feature type="region of interest" description="Disordered" evidence="1">
    <location>
        <begin position="154"/>
        <end position="228"/>
    </location>
</feature>
<dbReference type="PANTHER" id="PTHR28333:SF2">
    <property type="entry name" value="FMR1-INTERACTING PROTEIN NUFIP2"/>
    <property type="match status" value="1"/>
</dbReference>
<accession>A0ABR0YSQ1</accession>
<dbReference type="EMBL" id="JAHFZB010000024">
    <property type="protein sequence ID" value="KAK6475586.1"/>
    <property type="molecule type" value="Genomic_DNA"/>
</dbReference>
<gene>
    <name evidence="2" type="ORF">HHUSO_G25130</name>
</gene>
<organism evidence="2 3">
    <name type="scientific">Huso huso</name>
    <name type="common">Beluga</name>
    <name type="synonym">Acipenser huso</name>
    <dbReference type="NCBI Taxonomy" id="61971"/>
    <lineage>
        <taxon>Eukaryota</taxon>
        <taxon>Metazoa</taxon>
        <taxon>Chordata</taxon>
        <taxon>Craniata</taxon>
        <taxon>Vertebrata</taxon>
        <taxon>Euteleostomi</taxon>
        <taxon>Actinopterygii</taxon>
        <taxon>Chondrostei</taxon>
        <taxon>Acipenseriformes</taxon>
        <taxon>Acipenseridae</taxon>
        <taxon>Huso</taxon>
    </lineage>
</organism>
<feature type="region of interest" description="Disordered" evidence="1">
    <location>
        <begin position="260"/>
        <end position="294"/>
    </location>
</feature>
<evidence type="ECO:0000256" key="1">
    <source>
        <dbReference type="SAM" id="MobiDB-lite"/>
    </source>
</evidence>
<evidence type="ECO:0000313" key="3">
    <source>
        <dbReference type="Proteomes" id="UP001369086"/>
    </source>
</evidence>
<feature type="region of interest" description="Disordered" evidence="1">
    <location>
        <begin position="111"/>
        <end position="139"/>
    </location>
</feature>
<feature type="compositionally biased region" description="Acidic residues" evidence="1">
    <location>
        <begin position="205"/>
        <end position="216"/>
    </location>
</feature>
<feature type="compositionally biased region" description="Low complexity" evidence="1">
    <location>
        <begin position="389"/>
        <end position="408"/>
    </location>
</feature>
<dbReference type="PANTHER" id="PTHR28333">
    <property type="entry name" value="NUCLEAR FRAGILE X MENTAL RETARDATION-INTERACTING PROTEIN 2"/>
    <property type="match status" value="1"/>
</dbReference>
<comment type="caution">
    <text evidence="2">The sequence shown here is derived from an EMBL/GenBank/DDBJ whole genome shotgun (WGS) entry which is preliminary data.</text>
</comment>
<reference evidence="2 3" key="1">
    <citation type="submission" date="2021-05" db="EMBL/GenBank/DDBJ databases">
        <authorList>
            <person name="Zahm M."/>
            <person name="Klopp C."/>
            <person name="Cabau C."/>
            <person name="Kuhl H."/>
            <person name="Suciu R."/>
            <person name="Ciorpac M."/>
            <person name="Holostenco D."/>
            <person name="Gessner J."/>
            <person name="Wuertz S."/>
            <person name="Hohne C."/>
            <person name="Stock M."/>
            <person name="Gislard M."/>
            <person name="Lluch J."/>
            <person name="Milhes M."/>
            <person name="Lampietro C."/>
            <person name="Lopez Roques C."/>
            <person name="Donnadieu C."/>
            <person name="Du K."/>
            <person name="Schartl M."/>
            <person name="Guiguen Y."/>
        </authorList>
    </citation>
    <scope>NUCLEOTIDE SEQUENCE [LARGE SCALE GENOMIC DNA]</scope>
    <source>
        <strain evidence="2">Hh-F2</strain>
        <tissue evidence="2">Blood</tissue>
    </source>
</reference>
<feature type="region of interest" description="Disordered" evidence="1">
    <location>
        <begin position="389"/>
        <end position="411"/>
    </location>
</feature>
<feature type="compositionally biased region" description="Basic residues" evidence="1">
    <location>
        <begin position="179"/>
        <end position="188"/>
    </location>
</feature>
<name>A0ABR0YSQ1_HUSHU</name>
<feature type="compositionally biased region" description="Basic and acidic residues" evidence="1">
    <location>
        <begin position="115"/>
        <end position="139"/>
    </location>
</feature>
<dbReference type="InterPro" id="IPR032747">
    <property type="entry name" value="NUFIP2"/>
</dbReference>
<protein>
    <submittedName>
        <fullName evidence="2">Nuclear fragile X mental retardation-interacting protein 2-like</fullName>
    </submittedName>
</protein>
<feature type="region of interest" description="Disordered" evidence="1">
    <location>
        <begin position="1"/>
        <end position="54"/>
    </location>
</feature>
<keyword evidence="3" id="KW-1185">Reference proteome</keyword>
<dbReference type="Pfam" id="PF15293">
    <property type="entry name" value="NUFIP2"/>
    <property type="match status" value="1"/>
</dbReference>